<reference evidence="9 10" key="1">
    <citation type="submission" date="2024-03" db="EMBL/GenBank/DDBJ databases">
        <title>Human intestinal bacterial collection.</title>
        <authorList>
            <person name="Pauvert C."/>
            <person name="Hitch T.C.A."/>
            <person name="Clavel T."/>
        </authorList>
    </citation>
    <scope>NUCLEOTIDE SEQUENCE [LARGE SCALE GENOMIC DNA]</scope>
    <source>
        <strain evidence="9 10">CLA-JM-H11</strain>
    </source>
</reference>
<keyword evidence="6 8" id="KW-1133">Transmembrane helix</keyword>
<sequence>MEHTKSFQNSFAAGLRDGVPIGLGYFSVSMTFGILCVLDGLPVWAAVAISMTNLTSAGQFAGLSLICAHSSLFEMALTQLVINLRYALMSLSLSQKLPRTVRLPGRLGISYFITDEIFAVAASQPGEVGGRYFSGLAIMPYLGWTLGTLCGAVASGLLPDSVRSAFGIALYGMFLAIVIPVARKSRAVLGVVCLAVALSCAMRFVPLLNSISSGFAIILCTVIAAGLGAVLAPVPDREEEEDHADA</sequence>
<evidence type="ECO:0000256" key="6">
    <source>
        <dbReference type="ARBA" id="ARBA00022989"/>
    </source>
</evidence>
<evidence type="ECO:0000256" key="5">
    <source>
        <dbReference type="ARBA" id="ARBA00022692"/>
    </source>
</evidence>
<comment type="similarity">
    <text evidence="2">Belongs to the AzlC family.</text>
</comment>
<evidence type="ECO:0000313" key="10">
    <source>
        <dbReference type="Proteomes" id="UP001477672"/>
    </source>
</evidence>
<feature type="transmembrane region" description="Helical" evidence="8">
    <location>
        <begin position="164"/>
        <end position="182"/>
    </location>
</feature>
<keyword evidence="3" id="KW-0813">Transport</keyword>
<protein>
    <submittedName>
        <fullName evidence="9">AzlC family ABC transporter permease</fullName>
    </submittedName>
</protein>
<evidence type="ECO:0000256" key="8">
    <source>
        <dbReference type="SAM" id="Phobius"/>
    </source>
</evidence>
<evidence type="ECO:0000256" key="3">
    <source>
        <dbReference type="ARBA" id="ARBA00022448"/>
    </source>
</evidence>
<name>A0ABV1GEJ9_9FIRM</name>
<evidence type="ECO:0000256" key="4">
    <source>
        <dbReference type="ARBA" id="ARBA00022475"/>
    </source>
</evidence>
<feature type="transmembrane region" description="Helical" evidence="8">
    <location>
        <begin position="211"/>
        <end position="232"/>
    </location>
</feature>
<proteinExistence type="inferred from homology"/>
<evidence type="ECO:0000256" key="2">
    <source>
        <dbReference type="ARBA" id="ARBA00010735"/>
    </source>
</evidence>
<dbReference type="RefSeq" id="WP_349215734.1">
    <property type="nucleotide sequence ID" value="NZ_JBBMFA010000084.1"/>
</dbReference>
<feature type="transmembrane region" description="Helical" evidence="8">
    <location>
        <begin position="187"/>
        <end position="205"/>
    </location>
</feature>
<dbReference type="EMBL" id="JBBMFA010000084">
    <property type="protein sequence ID" value="MEQ2520256.1"/>
    <property type="molecule type" value="Genomic_DNA"/>
</dbReference>
<dbReference type="Proteomes" id="UP001477672">
    <property type="component" value="Unassembled WGS sequence"/>
</dbReference>
<comment type="subcellular location">
    <subcellularLocation>
        <location evidence="1">Cell membrane</location>
        <topology evidence="1">Multi-pass membrane protein</topology>
    </subcellularLocation>
</comment>
<keyword evidence="4" id="KW-1003">Cell membrane</keyword>
<feature type="transmembrane region" description="Helical" evidence="8">
    <location>
        <begin position="141"/>
        <end position="158"/>
    </location>
</feature>
<evidence type="ECO:0000256" key="7">
    <source>
        <dbReference type="ARBA" id="ARBA00023136"/>
    </source>
</evidence>
<feature type="transmembrane region" description="Helical" evidence="8">
    <location>
        <begin position="21"/>
        <end position="47"/>
    </location>
</feature>
<keyword evidence="5 8" id="KW-0812">Transmembrane</keyword>
<dbReference type="PANTHER" id="PTHR34979">
    <property type="entry name" value="INNER MEMBRANE PROTEIN YGAZ"/>
    <property type="match status" value="1"/>
</dbReference>
<gene>
    <name evidence="9" type="ORF">WMO24_07420</name>
</gene>
<keyword evidence="7 8" id="KW-0472">Membrane</keyword>
<comment type="caution">
    <text evidence="9">The sequence shown here is derived from an EMBL/GenBank/DDBJ whole genome shotgun (WGS) entry which is preliminary data.</text>
</comment>
<evidence type="ECO:0000313" key="9">
    <source>
        <dbReference type="EMBL" id="MEQ2520256.1"/>
    </source>
</evidence>
<evidence type="ECO:0000256" key="1">
    <source>
        <dbReference type="ARBA" id="ARBA00004651"/>
    </source>
</evidence>
<keyword evidence="10" id="KW-1185">Reference proteome</keyword>
<accession>A0ABV1GEJ9</accession>
<dbReference type="Pfam" id="PF03591">
    <property type="entry name" value="AzlC"/>
    <property type="match status" value="1"/>
</dbReference>
<dbReference type="PANTHER" id="PTHR34979:SF1">
    <property type="entry name" value="INNER MEMBRANE PROTEIN YGAZ"/>
    <property type="match status" value="1"/>
</dbReference>
<feature type="transmembrane region" description="Helical" evidence="8">
    <location>
        <begin position="59"/>
        <end position="82"/>
    </location>
</feature>
<dbReference type="InterPro" id="IPR011606">
    <property type="entry name" value="Brnchd-chn_aa_trnsp_permease"/>
</dbReference>
<organism evidence="9 10">
    <name type="scientific">Ruthenibacterium intestinale</name>
    <dbReference type="NCBI Taxonomy" id="3133163"/>
    <lineage>
        <taxon>Bacteria</taxon>
        <taxon>Bacillati</taxon>
        <taxon>Bacillota</taxon>
        <taxon>Clostridia</taxon>
        <taxon>Eubacteriales</taxon>
        <taxon>Oscillospiraceae</taxon>
        <taxon>Ruthenibacterium</taxon>
    </lineage>
</organism>